<sequence>MKLIFCEECGGRNNVKDELLENIDSQPIVCQFCGNVMSKETIIPHKFPAKTINTLHYHLLFIDDDVFHLQLMKKTLEKEYMVSIASTGIHGLDLAAERQPDLILLDLNMPGMDGYEVCKRLKENPATRKIAVIFVSARDREDDECRGFGLGAVDYISKPINLQILNARIMVQLRIRQLLQQQKQQADSMIQSLQQNSMEVETEQERLKRENTGLMAILDSLPEKVLIEDKGRRISWANRLALEMCGIQLNEIAGRSSAEILSRSHAACDECLPDAAPQLPRFVHLPLFDEDGEPEGTAHILSEDREHPAQLCQAAESAINSFIDTNRQAIRESLATILFGIDAIGSILRNNKEFETIGRPVIKAAEQLDQMVCSLLDFERRDKDD</sequence>
<evidence type="ECO:0000256" key="4">
    <source>
        <dbReference type="ARBA" id="ARBA00023125"/>
    </source>
</evidence>
<keyword evidence="11" id="KW-1185">Reference proteome</keyword>
<evidence type="ECO:0000313" key="11">
    <source>
        <dbReference type="Proteomes" id="UP000316238"/>
    </source>
</evidence>
<dbReference type="Gene3D" id="3.40.50.2300">
    <property type="match status" value="1"/>
</dbReference>
<evidence type="ECO:0000256" key="7">
    <source>
        <dbReference type="SAM" id="Coils"/>
    </source>
</evidence>
<keyword evidence="7" id="KW-0175">Coiled coil</keyword>
<dbReference type="PROSITE" id="PS50110">
    <property type="entry name" value="RESPONSE_REGULATORY"/>
    <property type="match status" value="1"/>
</dbReference>
<evidence type="ECO:0000256" key="2">
    <source>
        <dbReference type="ARBA" id="ARBA00023012"/>
    </source>
</evidence>
<keyword evidence="3" id="KW-0805">Transcription regulation</keyword>
<dbReference type="PANTHER" id="PTHR48111:SF1">
    <property type="entry name" value="TWO-COMPONENT RESPONSE REGULATOR ORR33"/>
    <property type="match status" value="1"/>
</dbReference>
<dbReference type="Proteomes" id="UP000316238">
    <property type="component" value="Unassembled WGS sequence"/>
</dbReference>
<dbReference type="Pfam" id="PF00072">
    <property type="entry name" value="Response_reg"/>
    <property type="match status" value="1"/>
</dbReference>
<dbReference type="InterPro" id="IPR001789">
    <property type="entry name" value="Sig_transdc_resp-reg_receiver"/>
</dbReference>
<evidence type="ECO:0000256" key="1">
    <source>
        <dbReference type="ARBA" id="ARBA00022553"/>
    </source>
</evidence>
<accession>A0A521G2C3</accession>
<gene>
    <name evidence="10" type="ORF">CDV28_11040</name>
</gene>
<dbReference type="GO" id="GO:0000156">
    <property type="term" value="F:phosphorelay response regulator activity"/>
    <property type="evidence" value="ECO:0007669"/>
    <property type="project" value="TreeGrafter"/>
</dbReference>
<dbReference type="PROSITE" id="PS50112">
    <property type="entry name" value="PAS"/>
    <property type="match status" value="1"/>
</dbReference>
<proteinExistence type="predicted"/>
<feature type="coiled-coil region" evidence="7">
    <location>
        <begin position="176"/>
        <end position="210"/>
    </location>
</feature>
<dbReference type="GO" id="GO:0006355">
    <property type="term" value="P:regulation of DNA-templated transcription"/>
    <property type="evidence" value="ECO:0007669"/>
    <property type="project" value="TreeGrafter"/>
</dbReference>
<organism evidence="10 11">
    <name type="scientific">Candidatus Electronema aureum</name>
    <dbReference type="NCBI Taxonomy" id="2005002"/>
    <lineage>
        <taxon>Bacteria</taxon>
        <taxon>Pseudomonadati</taxon>
        <taxon>Thermodesulfobacteriota</taxon>
        <taxon>Desulfobulbia</taxon>
        <taxon>Desulfobulbales</taxon>
        <taxon>Desulfobulbaceae</taxon>
        <taxon>Candidatus Electronema</taxon>
    </lineage>
</organism>
<keyword evidence="1 6" id="KW-0597">Phosphoprotein</keyword>
<comment type="caution">
    <text evidence="10">The sequence shown here is derived from an EMBL/GenBank/DDBJ whole genome shotgun (WGS) entry which is preliminary data.</text>
</comment>
<evidence type="ECO:0000256" key="5">
    <source>
        <dbReference type="ARBA" id="ARBA00023163"/>
    </source>
</evidence>
<dbReference type="SMART" id="SM00448">
    <property type="entry name" value="REC"/>
    <property type="match status" value="1"/>
</dbReference>
<reference evidence="10" key="1">
    <citation type="submission" date="2017-07" db="EMBL/GenBank/DDBJ databases">
        <title>The cable genome - Insights into the physiology and evolution of filamentous bacteria capable of sulfide oxidation via long distance electron transfer.</title>
        <authorList>
            <person name="Thorup C."/>
            <person name="Bjerg J.T."/>
            <person name="Schreiber L."/>
            <person name="Nielsen L.P."/>
            <person name="Kjeldsen K.U."/>
            <person name="Boesen T."/>
            <person name="Boggild A."/>
            <person name="Meysman F."/>
            <person name="Geelhoed J."/>
            <person name="Schramm A."/>
        </authorList>
    </citation>
    <scope>NUCLEOTIDE SEQUENCE [LARGE SCALE GENOMIC DNA]</scope>
    <source>
        <strain evidence="10">GS</strain>
    </source>
</reference>
<evidence type="ECO:0000259" key="8">
    <source>
        <dbReference type="PROSITE" id="PS50110"/>
    </source>
</evidence>
<evidence type="ECO:0000256" key="6">
    <source>
        <dbReference type="PROSITE-ProRule" id="PRU00169"/>
    </source>
</evidence>
<dbReference type="GO" id="GO:0032993">
    <property type="term" value="C:protein-DNA complex"/>
    <property type="evidence" value="ECO:0007669"/>
    <property type="project" value="TreeGrafter"/>
</dbReference>
<dbReference type="AlphaFoldDB" id="A0A521G2C3"/>
<dbReference type="SUPFAM" id="SSF52172">
    <property type="entry name" value="CheY-like"/>
    <property type="match status" value="1"/>
</dbReference>
<feature type="domain" description="PAS" evidence="9">
    <location>
        <begin position="210"/>
        <end position="256"/>
    </location>
</feature>
<evidence type="ECO:0000256" key="3">
    <source>
        <dbReference type="ARBA" id="ARBA00023015"/>
    </source>
</evidence>
<dbReference type="InterPro" id="IPR011006">
    <property type="entry name" value="CheY-like_superfamily"/>
</dbReference>
<feature type="modified residue" description="4-aspartylphosphate" evidence="6">
    <location>
        <position position="106"/>
    </location>
</feature>
<dbReference type="GO" id="GO:0005829">
    <property type="term" value="C:cytosol"/>
    <property type="evidence" value="ECO:0007669"/>
    <property type="project" value="TreeGrafter"/>
</dbReference>
<dbReference type="PANTHER" id="PTHR48111">
    <property type="entry name" value="REGULATOR OF RPOS"/>
    <property type="match status" value="1"/>
</dbReference>
<evidence type="ECO:0000259" key="9">
    <source>
        <dbReference type="PROSITE" id="PS50112"/>
    </source>
</evidence>
<dbReference type="Gene3D" id="3.30.450.20">
    <property type="entry name" value="PAS domain"/>
    <property type="match status" value="1"/>
</dbReference>
<dbReference type="InterPro" id="IPR035965">
    <property type="entry name" value="PAS-like_dom_sf"/>
</dbReference>
<keyword evidence="2" id="KW-0902">Two-component regulatory system</keyword>
<dbReference type="InterPro" id="IPR039420">
    <property type="entry name" value="WalR-like"/>
</dbReference>
<keyword evidence="4" id="KW-0238">DNA-binding</keyword>
<dbReference type="EMBL" id="NQJD01000010">
    <property type="protein sequence ID" value="TAA75172.1"/>
    <property type="molecule type" value="Genomic_DNA"/>
</dbReference>
<dbReference type="GO" id="GO:0000976">
    <property type="term" value="F:transcription cis-regulatory region binding"/>
    <property type="evidence" value="ECO:0007669"/>
    <property type="project" value="TreeGrafter"/>
</dbReference>
<protein>
    <submittedName>
        <fullName evidence="10">Response regulator receiver domain-containing protein</fullName>
    </submittedName>
</protein>
<feature type="domain" description="Response regulatory" evidence="8">
    <location>
        <begin position="58"/>
        <end position="173"/>
    </location>
</feature>
<keyword evidence="5" id="KW-0804">Transcription</keyword>
<name>A0A521G2C3_9BACT</name>
<evidence type="ECO:0000313" key="10">
    <source>
        <dbReference type="EMBL" id="TAA75172.1"/>
    </source>
</evidence>
<dbReference type="InterPro" id="IPR000014">
    <property type="entry name" value="PAS"/>
</dbReference>
<dbReference type="SUPFAM" id="SSF55785">
    <property type="entry name" value="PYP-like sensor domain (PAS domain)"/>
    <property type="match status" value="1"/>
</dbReference>